<keyword evidence="6 10" id="KW-0812">Transmembrane</keyword>
<accession>E9SC33</accession>
<feature type="transmembrane region" description="Helical" evidence="10">
    <location>
        <begin position="20"/>
        <end position="39"/>
    </location>
</feature>
<comment type="similarity">
    <text evidence="2">Belongs to the multi antimicrobial extrusion (MATE) (TC 2.A.66.1) family. MepA subfamily.</text>
</comment>
<dbReference type="PIRSF" id="PIRSF006603">
    <property type="entry name" value="DinF"/>
    <property type="match status" value="1"/>
</dbReference>
<evidence type="ECO:0000256" key="5">
    <source>
        <dbReference type="ARBA" id="ARBA00022475"/>
    </source>
</evidence>
<dbReference type="RefSeq" id="WP_002849253.1">
    <property type="nucleotide sequence ID" value="NZ_ADKM02000075.1"/>
</dbReference>
<feature type="transmembrane region" description="Helical" evidence="10">
    <location>
        <begin position="141"/>
        <end position="161"/>
    </location>
</feature>
<evidence type="ECO:0000313" key="11">
    <source>
        <dbReference type="EMBL" id="EGC03139.1"/>
    </source>
</evidence>
<feature type="transmembrane region" description="Helical" evidence="10">
    <location>
        <begin position="200"/>
        <end position="220"/>
    </location>
</feature>
<comment type="caution">
    <text evidence="11">The sequence shown here is derived from an EMBL/GenBank/DDBJ whole genome shotgun (WGS) entry which is preliminary data.</text>
</comment>
<reference evidence="11 12" key="1">
    <citation type="submission" date="2011-02" db="EMBL/GenBank/DDBJ databases">
        <authorList>
            <person name="Nelson K.E."/>
            <person name="Sutton G."/>
            <person name="Torralba M."/>
            <person name="Durkin S."/>
            <person name="Harkins D."/>
            <person name="Montgomery R."/>
            <person name="Ziemer C."/>
            <person name="Klaassens E."/>
            <person name="Ocuiv P."/>
            <person name="Morrison M."/>
        </authorList>
    </citation>
    <scope>NUCLEOTIDE SEQUENCE [LARGE SCALE GENOMIC DNA]</scope>
    <source>
        <strain evidence="11 12">8</strain>
    </source>
</reference>
<dbReference type="InterPro" id="IPR051327">
    <property type="entry name" value="MATE_MepA_subfamily"/>
</dbReference>
<organism evidence="11 12">
    <name type="scientific">Ruminococcus albus 8</name>
    <dbReference type="NCBI Taxonomy" id="246199"/>
    <lineage>
        <taxon>Bacteria</taxon>
        <taxon>Bacillati</taxon>
        <taxon>Bacillota</taxon>
        <taxon>Clostridia</taxon>
        <taxon>Eubacteriales</taxon>
        <taxon>Oscillospiraceae</taxon>
        <taxon>Ruminococcus</taxon>
    </lineage>
</organism>
<dbReference type="EMBL" id="ADKM02000075">
    <property type="protein sequence ID" value="EGC03139.1"/>
    <property type="molecule type" value="Genomic_DNA"/>
</dbReference>
<evidence type="ECO:0000256" key="4">
    <source>
        <dbReference type="ARBA" id="ARBA00022448"/>
    </source>
</evidence>
<keyword evidence="8 10" id="KW-0472">Membrane</keyword>
<evidence type="ECO:0000256" key="1">
    <source>
        <dbReference type="ARBA" id="ARBA00004651"/>
    </source>
</evidence>
<dbReference type="PANTHER" id="PTHR43823">
    <property type="entry name" value="SPORULATION PROTEIN YKVU"/>
    <property type="match status" value="1"/>
</dbReference>
<dbReference type="eggNOG" id="COG0534">
    <property type="taxonomic scope" value="Bacteria"/>
</dbReference>
<dbReference type="Proteomes" id="UP000004259">
    <property type="component" value="Unassembled WGS sequence"/>
</dbReference>
<evidence type="ECO:0000256" key="3">
    <source>
        <dbReference type="ARBA" id="ARBA00022106"/>
    </source>
</evidence>
<keyword evidence="9" id="KW-0046">Antibiotic resistance</keyword>
<keyword evidence="5" id="KW-1003">Cell membrane</keyword>
<evidence type="ECO:0000256" key="10">
    <source>
        <dbReference type="SAM" id="Phobius"/>
    </source>
</evidence>
<sequence>MSVTVRDRDFSKGAIWRLTLSQALPLMLAQLVQLLYNVVDRIYIGHMDGGDSIALTGVGLTFPVITFIVAFAALFGMGGVPLFSMANGSGDKSRAEKIMGCSCFMLLAGAAVLTVSGYLFCRPILYLLGASDSSYPYAADYLRIYMAGTVFSMLTTGLNSYISAQGFPKTGMFTTIIGAVLNMLLDPLFIFVFGLGIKGAALATVISQIVSAVWIMRFLVLKAPIGLKRQNIHFDSRLAGNICKLGTSNFVMQGTACFVQAACNSTLQTYGGDLYVGIMTVLNSVRDVFFLPISGLVNGSQPIMGYNYGAKKYDRVKQSIRFNTLAGAVYTVSAWLLIVIFPQFWFRIFSSDSAILGPGVDAIKLYFFGFVFMSFQFAGQSTFQALGAAGRAIFFSLLRKVIIVIPLTLILPRLGMGVKGVFIAEPISNMVGGLASYITMRLTVYNKLNDDSKE</sequence>
<feature type="transmembrane region" description="Helical" evidence="10">
    <location>
        <begin position="365"/>
        <end position="389"/>
    </location>
</feature>
<feature type="transmembrane region" description="Helical" evidence="10">
    <location>
        <begin position="322"/>
        <end position="345"/>
    </location>
</feature>
<dbReference type="GO" id="GO:0005886">
    <property type="term" value="C:plasma membrane"/>
    <property type="evidence" value="ECO:0007669"/>
    <property type="project" value="UniProtKB-SubCell"/>
</dbReference>
<name>E9SC33_RUMAL</name>
<dbReference type="AlphaFoldDB" id="E9SC33"/>
<keyword evidence="12" id="KW-1185">Reference proteome</keyword>
<dbReference type="CDD" id="cd13143">
    <property type="entry name" value="MATE_MepA_like"/>
    <property type="match status" value="1"/>
</dbReference>
<evidence type="ECO:0000256" key="7">
    <source>
        <dbReference type="ARBA" id="ARBA00022989"/>
    </source>
</evidence>
<dbReference type="GO" id="GO:0046677">
    <property type="term" value="P:response to antibiotic"/>
    <property type="evidence" value="ECO:0007669"/>
    <property type="project" value="UniProtKB-KW"/>
</dbReference>
<dbReference type="STRING" id="246199.CUS_6850"/>
<evidence type="ECO:0000313" key="12">
    <source>
        <dbReference type="Proteomes" id="UP000004259"/>
    </source>
</evidence>
<protein>
    <recommendedName>
        <fullName evidence="3">Multidrug export protein MepA</fullName>
    </recommendedName>
</protein>
<feature type="transmembrane region" description="Helical" evidence="10">
    <location>
        <begin position="59"/>
        <end position="83"/>
    </location>
</feature>
<proteinExistence type="inferred from homology"/>
<evidence type="ECO:0000256" key="6">
    <source>
        <dbReference type="ARBA" id="ARBA00022692"/>
    </source>
</evidence>
<dbReference type="Pfam" id="PF01554">
    <property type="entry name" value="MatE"/>
    <property type="match status" value="2"/>
</dbReference>
<dbReference type="InterPro" id="IPR048279">
    <property type="entry name" value="MdtK-like"/>
</dbReference>
<keyword evidence="4" id="KW-0813">Transport</keyword>
<gene>
    <name evidence="11" type="ORF">CUS_6850</name>
</gene>
<feature type="transmembrane region" description="Helical" evidence="10">
    <location>
        <begin position="401"/>
        <end position="424"/>
    </location>
</feature>
<feature type="transmembrane region" description="Helical" evidence="10">
    <location>
        <begin position="173"/>
        <end position="194"/>
    </location>
</feature>
<feature type="transmembrane region" description="Helical" evidence="10">
    <location>
        <begin position="104"/>
        <end position="129"/>
    </location>
</feature>
<dbReference type="InterPro" id="IPR002528">
    <property type="entry name" value="MATE_fam"/>
</dbReference>
<comment type="subcellular location">
    <subcellularLocation>
        <location evidence="1">Cell membrane</location>
        <topology evidence="1">Multi-pass membrane protein</topology>
    </subcellularLocation>
</comment>
<dbReference type="GO" id="GO:0015297">
    <property type="term" value="F:antiporter activity"/>
    <property type="evidence" value="ECO:0007669"/>
    <property type="project" value="InterPro"/>
</dbReference>
<dbReference type="InterPro" id="IPR045070">
    <property type="entry name" value="MATE_MepA-like"/>
</dbReference>
<evidence type="ECO:0000256" key="8">
    <source>
        <dbReference type="ARBA" id="ARBA00023136"/>
    </source>
</evidence>
<dbReference type="NCBIfam" id="TIGR00797">
    <property type="entry name" value="matE"/>
    <property type="match status" value="1"/>
</dbReference>
<dbReference type="PANTHER" id="PTHR43823:SF3">
    <property type="entry name" value="MULTIDRUG EXPORT PROTEIN MEPA"/>
    <property type="match status" value="1"/>
</dbReference>
<dbReference type="GO" id="GO:0042910">
    <property type="term" value="F:xenobiotic transmembrane transporter activity"/>
    <property type="evidence" value="ECO:0007669"/>
    <property type="project" value="InterPro"/>
</dbReference>
<evidence type="ECO:0000256" key="9">
    <source>
        <dbReference type="ARBA" id="ARBA00023251"/>
    </source>
</evidence>
<keyword evidence="7 10" id="KW-1133">Transmembrane helix</keyword>
<evidence type="ECO:0000256" key="2">
    <source>
        <dbReference type="ARBA" id="ARBA00008417"/>
    </source>
</evidence>